<gene>
    <name evidence="1" type="ORF">DYB32_009835</name>
</gene>
<dbReference type="VEuPathDB" id="FungiDB:H310_06819"/>
<proteinExistence type="predicted"/>
<protein>
    <submittedName>
        <fullName evidence="1">Uncharacterized protein</fullName>
    </submittedName>
</protein>
<dbReference type="EMBL" id="QUSY01002400">
    <property type="protein sequence ID" value="RHY21355.1"/>
    <property type="molecule type" value="Genomic_DNA"/>
</dbReference>
<organism evidence="1 2">
    <name type="scientific">Aphanomyces invadans</name>
    <dbReference type="NCBI Taxonomy" id="157072"/>
    <lineage>
        <taxon>Eukaryota</taxon>
        <taxon>Sar</taxon>
        <taxon>Stramenopiles</taxon>
        <taxon>Oomycota</taxon>
        <taxon>Saprolegniomycetes</taxon>
        <taxon>Saprolegniales</taxon>
        <taxon>Verrucalvaceae</taxon>
        <taxon>Aphanomyces</taxon>
    </lineage>
</organism>
<evidence type="ECO:0000313" key="1">
    <source>
        <dbReference type="EMBL" id="RHY21355.1"/>
    </source>
</evidence>
<dbReference type="VEuPathDB" id="FungiDB:H310_06818"/>
<dbReference type="Proteomes" id="UP000285060">
    <property type="component" value="Unassembled WGS sequence"/>
</dbReference>
<name>A0A3R6YX74_9STRA</name>
<accession>A0A3R6YX74</accession>
<comment type="caution">
    <text evidence="1">The sequence shown here is derived from an EMBL/GenBank/DDBJ whole genome shotgun (WGS) entry which is preliminary data.</text>
</comment>
<sequence length="274" mass="30485">MHHRWEPHVSVHPNEVHVLFEPSFSLADNRRAVGLLLQGDVYIAAIYFSNETRQVLLERFPPKHAHVIAEHMTLAFRPSREFVESLPLGQHVHLRVVEERYDAKGHCVKLEWVDNAVPVDSIGQRILHATMSFAPDSAAYYSNALLLDESATIVPLQPVDQFEISGQVGVALQTPHGPKWKKPLLLDMPACTWAASTCRHVVIVVDIAAIRDKTAIVSELEWVAGPGAVLVLVTSDASDFVFYSQRQIEFHHVLLSAASVATTYVDLGVCMIGY</sequence>
<reference evidence="1 2" key="1">
    <citation type="submission" date="2018-08" db="EMBL/GenBank/DDBJ databases">
        <title>Aphanomyces genome sequencing and annotation.</title>
        <authorList>
            <person name="Minardi D."/>
            <person name="Oidtmann B."/>
            <person name="Van Der Giezen M."/>
            <person name="Studholme D.J."/>
        </authorList>
    </citation>
    <scope>NUCLEOTIDE SEQUENCE [LARGE SCALE GENOMIC DNA]</scope>
    <source>
        <strain evidence="1 2">NJM0002</strain>
    </source>
</reference>
<dbReference type="AlphaFoldDB" id="A0A3R6YX74"/>
<evidence type="ECO:0000313" key="2">
    <source>
        <dbReference type="Proteomes" id="UP000285060"/>
    </source>
</evidence>
<keyword evidence="2" id="KW-1185">Reference proteome</keyword>